<dbReference type="SMART" id="SM00857">
    <property type="entry name" value="Resolvase"/>
    <property type="match status" value="1"/>
</dbReference>
<reference evidence="8" key="1">
    <citation type="journal article" date="2017" name="Proc. Natl. Acad. Sci. U.S.A.">
        <title>Comparative genomics uncovers the prolific and distinctive metabolic potential of the cyanobacterial genus Moorea.</title>
        <authorList>
            <person name="Leao T."/>
            <person name="Castelao G."/>
            <person name="Korobeynikov A."/>
            <person name="Monroe E.A."/>
            <person name="Podell S."/>
            <person name="Glukhov E."/>
            <person name="Allen E.E."/>
            <person name="Gerwick W.H."/>
            <person name="Gerwick L."/>
        </authorList>
    </citation>
    <scope>NUCLEOTIDE SEQUENCE</scope>
    <source>
        <strain evidence="8">JHB</strain>
    </source>
</reference>
<evidence type="ECO:0000256" key="5">
    <source>
        <dbReference type="PROSITE-ProRule" id="PRU10137"/>
    </source>
</evidence>
<keyword evidence="1" id="KW-0229">DNA integration</keyword>
<dbReference type="Proteomes" id="UP000176944">
    <property type="component" value="Chromosome"/>
</dbReference>
<dbReference type="InterPro" id="IPR051491">
    <property type="entry name" value="Recombinase/Transposase-rel"/>
</dbReference>
<protein>
    <submittedName>
        <fullName evidence="8">IS607 family transposase</fullName>
    </submittedName>
</protein>
<evidence type="ECO:0000256" key="2">
    <source>
        <dbReference type="ARBA" id="ARBA00023125"/>
    </source>
</evidence>
<dbReference type="PROSITE" id="PS00397">
    <property type="entry name" value="RECOMBINASES_1"/>
    <property type="match status" value="1"/>
</dbReference>
<dbReference type="Gene3D" id="1.10.1660.10">
    <property type="match status" value="1"/>
</dbReference>
<sequence>MIDFVRALVPLRKAVELTGLSQTTLRKYADNGTIRCERTPSGYRMFCTVSLATLGKRQPPKPATICYCRVSSSKQKDDLVRQVAYMHSLFPEAEIIKDIGSGLNYKRKGLRAILERLMQGCQLTIVVTCRDRLTRFGFELFEYLVGYNGGKILVLDQPLCCPESELTAEHLLPHSRLLLPSPRTPKVRDKNQRRSGYS</sequence>
<dbReference type="SUPFAM" id="SSF53041">
    <property type="entry name" value="Resolvase-like"/>
    <property type="match status" value="1"/>
</dbReference>
<dbReference type="InterPro" id="IPR036162">
    <property type="entry name" value="Resolvase-like_N_sf"/>
</dbReference>
<dbReference type="NCBIfam" id="NF033518">
    <property type="entry name" value="transpos_IS607"/>
    <property type="match status" value="1"/>
</dbReference>
<organism evidence="8">
    <name type="scientific">Moorena producens (strain JHB)</name>
    <dbReference type="NCBI Taxonomy" id="1454205"/>
    <lineage>
        <taxon>Bacteria</taxon>
        <taxon>Bacillati</taxon>
        <taxon>Cyanobacteriota</taxon>
        <taxon>Cyanophyceae</taxon>
        <taxon>Coleofasciculales</taxon>
        <taxon>Coleofasciculaceae</taxon>
        <taxon>Moorena</taxon>
    </lineage>
</organism>
<keyword evidence="2" id="KW-0238">DNA-binding</keyword>
<evidence type="ECO:0000313" key="8">
    <source>
        <dbReference type="EMBL" id="WAN69020.1"/>
    </source>
</evidence>
<accession>A0A9Q9UVN5</accession>
<feature type="domain" description="Resolvase/invertase-type recombinase catalytic" evidence="7">
    <location>
        <begin position="63"/>
        <end position="198"/>
    </location>
</feature>
<proteinExistence type="predicted"/>
<dbReference type="InterPro" id="IPR006119">
    <property type="entry name" value="Resolv_N"/>
</dbReference>
<evidence type="ECO:0000256" key="3">
    <source>
        <dbReference type="ARBA" id="ARBA00023172"/>
    </source>
</evidence>
<evidence type="ECO:0000256" key="6">
    <source>
        <dbReference type="SAM" id="MobiDB-lite"/>
    </source>
</evidence>
<dbReference type="EMBL" id="CP017708">
    <property type="protein sequence ID" value="WAN69020.1"/>
    <property type="molecule type" value="Genomic_DNA"/>
</dbReference>
<dbReference type="AlphaFoldDB" id="A0A9Q9UVN5"/>
<dbReference type="GO" id="GO:0000150">
    <property type="term" value="F:DNA strand exchange activity"/>
    <property type="evidence" value="ECO:0007669"/>
    <property type="project" value="InterPro"/>
</dbReference>
<dbReference type="InterPro" id="IPR009061">
    <property type="entry name" value="DNA-bd_dom_put_sf"/>
</dbReference>
<dbReference type="GO" id="GO:0015074">
    <property type="term" value="P:DNA integration"/>
    <property type="evidence" value="ECO:0007669"/>
    <property type="project" value="UniProtKB-KW"/>
</dbReference>
<dbReference type="InterPro" id="IPR000551">
    <property type="entry name" value="MerR-type_HTH_dom"/>
</dbReference>
<dbReference type="PANTHER" id="PTHR36172:SF1">
    <property type="entry name" value="RESOLVASE-RELATED"/>
    <property type="match status" value="1"/>
</dbReference>
<name>A0A9Q9UVN5_MOOP1</name>
<dbReference type="PROSITE" id="PS51736">
    <property type="entry name" value="RECOMBINASES_3"/>
    <property type="match status" value="1"/>
</dbReference>
<dbReference type="InterPro" id="IPR048046">
    <property type="entry name" value="Transpos_IS607"/>
</dbReference>
<evidence type="ECO:0000256" key="1">
    <source>
        <dbReference type="ARBA" id="ARBA00022908"/>
    </source>
</evidence>
<keyword evidence="3" id="KW-0233">DNA recombination</keyword>
<evidence type="ECO:0000259" key="7">
    <source>
        <dbReference type="PROSITE" id="PS51736"/>
    </source>
</evidence>
<dbReference type="Gene3D" id="3.40.50.1390">
    <property type="entry name" value="Resolvase, N-terminal catalytic domain"/>
    <property type="match status" value="1"/>
</dbReference>
<dbReference type="GO" id="GO:0003677">
    <property type="term" value="F:DNA binding"/>
    <property type="evidence" value="ECO:0007669"/>
    <property type="project" value="UniProtKB-KW"/>
</dbReference>
<reference evidence="8" key="2">
    <citation type="submission" date="2022-10" db="EMBL/GenBank/DDBJ databases">
        <authorList>
            <person name="Ngo T.-E."/>
        </authorList>
    </citation>
    <scope>NUCLEOTIDE SEQUENCE</scope>
    <source>
        <strain evidence="8">JHB</strain>
    </source>
</reference>
<dbReference type="SUPFAM" id="SSF46955">
    <property type="entry name" value="Putative DNA-binding domain"/>
    <property type="match status" value="1"/>
</dbReference>
<feature type="active site" description="O-(5'-phospho-DNA)-serine intermediate" evidence="4 5">
    <location>
        <position position="71"/>
    </location>
</feature>
<evidence type="ECO:0000256" key="4">
    <source>
        <dbReference type="PIRSR" id="PIRSR606118-50"/>
    </source>
</evidence>
<dbReference type="InterPro" id="IPR006118">
    <property type="entry name" value="Recombinase_CS"/>
</dbReference>
<gene>
    <name evidence="8" type="ORF">BJP36_42425</name>
</gene>
<dbReference type="Pfam" id="PF00376">
    <property type="entry name" value="MerR"/>
    <property type="match status" value="1"/>
</dbReference>
<dbReference type="PANTHER" id="PTHR36172">
    <property type="match status" value="1"/>
</dbReference>
<dbReference type="GO" id="GO:0006355">
    <property type="term" value="P:regulation of DNA-templated transcription"/>
    <property type="evidence" value="ECO:0007669"/>
    <property type="project" value="InterPro"/>
</dbReference>
<dbReference type="Pfam" id="PF00239">
    <property type="entry name" value="Resolvase"/>
    <property type="match status" value="1"/>
</dbReference>
<feature type="region of interest" description="Disordered" evidence="6">
    <location>
        <begin position="179"/>
        <end position="198"/>
    </location>
</feature>